<proteinExistence type="predicted"/>
<comment type="caution">
    <text evidence="2">The sequence shown here is derived from an EMBL/GenBank/DDBJ whole genome shotgun (WGS) entry which is preliminary data.</text>
</comment>
<dbReference type="KEGG" id="ssck:SPSK_09925"/>
<sequence>MGKWKRPRRHADSKTHNDAGLVDRHDHLAGHNKEMRVCRGVGDALSVFIRWMDEWLGGNVTRHETKIRVSEQPHFEQPHDDGSHPTASRAVSPSNRTRSSLCFLSPGSHLFTSSPLIPNTASRRPAAGCWLLAALGVCVFAKSDILPGRRAVMAESSATGVRPQIVITALQS</sequence>
<evidence type="ECO:0000313" key="3">
    <source>
        <dbReference type="Proteomes" id="UP000033710"/>
    </source>
</evidence>
<organism evidence="2 3">
    <name type="scientific">Sporothrix schenckii 1099-18</name>
    <dbReference type="NCBI Taxonomy" id="1397361"/>
    <lineage>
        <taxon>Eukaryota</taxon>
        <taxon>Fungi</taxon>
        <taxon>Dikarya</taxon>
        <taxon>Ascomycota</taxon>
        <taxon>Pezizomycotina</taxon>
        <taxon>Sordariomycetes</taxon>
        <taxon>Sordariomycetidae</taxon>
        <taxon>Ophiostomatales</taxon>
        <taxon>Ophiostomataceae</taxon>
        <taxon>Sporothrix</taxon>
    </lineage>
</organism>
<reference evidence="2 3" key="1">
    <citation type="journal article" date="2014" name="BMC Genomics">
        <title>Comparative genomics of the major fungal agents of human and animal Sporotrichosis: Sporothrix schenckii and Sporothrix brasiliensis.</title>
        <authorList>
            <person name="Teixeira M.M."/>
            <person name="de Almeida L.G."/>
            <person name="Kubitschek-Barreira P."/>
            <person name="Alves F.L."/>
            <person name="Kioshima E.S."/>
            <person name="Abadio A.K."/>
            <person name="Fernandes L."/>
            <person name="Derengowski L.S."/>
            <person name="Ferreira K.S."/>
            <person name="Souza R.C."/>
            <person name="Ruiz J.C."/>
            <person name="de Andrade N.C."/>
            <person name="Paes H.C."/>
            <person name="Nicola A.M."/>
            <person name="Albuquerque P."/>
            <person name="Gerber A.L."/>
            <person name="Martins V.P."/>
            <person name="Peconick L.D."/>
            <person name="Neto A.V."/>
            <person name="Chaucanez C.B."/>
            <person name="Silva P.A."/>
            <person name="Cunha O.L."/>
            <person name="de Oliveira F.F."/>
            <person name="dos Santos T.C."/>
            <person name="Barros A.L."/>
            <person name="Soares M.A."/>
            <person name="de Oliveira L.M."/>
            <person name="Marini M.M."/>
            <person name="Villalobos-Duno H."/>
            <person name="Cunha M.M."/>
            <person name="de Hoog S."/>
            <person name="da Silveira J.F."/>
            <person name="Henrissat B."/>
            <person name="Nino-Vega G.A."/>
            <person name="Cisalpino P.S."/>
            <person name="Mora-Montes H.M."/>
            <person name="Almeida S.R."/>
            <person name="Stajich J.E."/>
            <person name="Lopes-Bezerra L.M."/>
            <person name="Vasconcelos A.T."/>
            <person name="Felipe M.S."/>
        </authorList>
    </citation>
    <scope>NUCLEOTIDE SEQUENCE [LARGE SCALE GENOMIC DNA]</scope>
    <source>
        <strain evidence="2 3">1099-18</strain>
    </source>
</reference>
<dbReference type="GeneID" id="27671769"/>
<feature type="region of interest" description="Disordered" evidence="1">
    <location>
        <begin position="1"/>
        <end position="24"/>
    </location>
</feature>
<feature type="region of interest" description="Disordered" evidence="1">
    <location>
        <begin position="72"/>
        <end position="93"/>
    </location>
</feature>
<name>A0A0F2M9U3_SPOSC</name>
<feature type="compositionally biased region" description="Basic and acidic residues" evidence="1">
    <location>
        <begin position="10"/>
        <end position="24"/>
    </location>
</feature>
<dbReference type="Proteomes" id="UP000033710">
    <property type="component" value="Unassembled WGS sequence"/>
</dbReference>
<protein>
    <submittedName>
        <fullName evidence="2">Uncharacterized protein</fullName>
    </submittedName>
</protein>
<reference evidence="2 3" key="2">
    <citation type="journal article" date="2015" name="Eukaryot. Cell">
        <title>Asexual propagation of a virulent clone complex in a human and feline outbreak of sporotrichosis.</title>
        <authorList>
            <person name="Teixeira Mde M."/>
            <person name="Rodrigues A.M."/>
            <person name="Tsui C.K."/>
            <person name="de Almeida L.G."/>
            <person name="Van Diepeningen A.D."/>
            <person name="van den Ende B.G."/>
            <person name="Fernandes G.F."/>
            <person name="Kano R."/>
            <person name="Hamelin R.C."/>
            <person name="Lopes-Bezerra L.M."/>
            <person name="Vasconcelos A.T."/>
            <person name="de Hoog S."/>
            <person name="de Camargo Z.P."/>
            <person name="Felipe M.S."/>
        </authorList>
    </citation>
    <scope>NUCLEOTIDE SEQUENCE [LARGE SCALE GENOMIC DNA]</scope>
    <source>
        <strain evidence="2 3">1099-18</strain>
    </source>
</reference>
<dbReference type="EMBL" id="AXCR01000007">
    <property type="protein sequence ID" value="KJR85864.1"/>
    <property type="molecule type" value="Genomic_DNA"/>
</dbReference>
<dbReference type="RefSeq" id="XP_016588540.1">
    <property type="nucleotide sequence ID" value="XM_016736492.1"/>
</dbReference>
<gene>
    <name evidence="2" type="ORF">SPSK_09925</name>
</gene>
<accession>A0A0F2M9U3</accession>
<evidence type="ECO:0000256" key="1">
    <source>
        <dbReference type="SAM" id="MobiDB-lite"/>
    </source>
</evidence>
<feature type="compositionally biased region" description="Basic and acidic residues" evidence="1">
    <location>
        <begin position="72"/>
        <end position="83"/>
    </location>
</feature>
<dbReference type="AlphaFoldDB" id="A0A0F2M9U3"/>
<evidence type="ECO:0000313" key="2">
    <source>
        <dbReference type="EMBL" id="KJR85864.1"/>
    </source>
</evidence>
<dbReference type="VEuPathDB" id="FungiDB:SPSK_09925"/>